<dbReference type="PANTHER" id="PTHR38119:SF2">
    <property type="entry name" value="TRANSCRIPTION FACTOR DOMAIN-CONTAINING PROTEIN"/>
    <property type="match status" value="1"/>
</dbReference>
<gene>
    <name evidence="2" type="ORF">FGG08_005209</name>
</gene>
<reference evidence="2" key="1">
    <citation type="submission" date="2021-03" db="EMBL/GenBank/DDBJ databases">
        <title>Comparative genomics and phylogenomic investigation of the class Geoglossomycetes provide insights into ecological specialization and systematics.</title>
        <authorList>
            <person name="Melie T."/>
            <person name="Pirro S."/>
            <person name="Miller A.N."/>
            <person name="Quandt A."/>
        </authorList>
    </citation>
    <scope>NUCLEOTIDE SEQUENCE</scope>
    <source>
        <strain evidence="2">GBOQ0MN5Z8</strain>
    </source>
</reference>
<evidence type="ECO:0008006" key="4">
    <source>
        <dbReference type="Google" id="ProtNLM"/>
    </source>
</evidence>
<dbReference type="Proteomes" id="UP000698800">
    <property type="component" value="Unassembled WGS sequence"/>
</dbReference>
<evidence type="ECO:0000313" key="2">
    <source>
        <dbReference type="EMBL" id="KAH0538193.1"/>
    </source>
</evidence>
<protein>
    <recommendedName>
        <fullName evidence="4">BTB domain-containing protein</fullName>
    </recommendedName>
</protein>
<sequence>MRDAPLVLEESATSATPTPERYYVLQFIRQEFPKYLDGDVIIIFTSNRVYQLHAHTLRCRSSFFAGLLHESNAREATGRGSKKTPVRYRVEYVLDHGEDIDDFDLGTFKLMNTSTRGSNILSLENRNGKSVNANSRYQDFDNLFRIMYNLDPILPDTNMGAALAACMGLLEAAEATTCAHIVSTIIDNVLLRQGQALYQSIQANPIAWADLSLRVRSGMILQESVIHMVGRWPALDDHSKSHLDPAIRALCERKHSELAAVKKAVDRKLLGLYPTELLHQPPATPPPHTHPQTTKPAAPGRSNYSSKIYLWMAVAYFRQYLSQCLIADPAPADGGYALYARIHRGGSAYLDAAAMRSFHAYFPMSRKAQACLEDRVAVVKEEASRLVRPLIASRCELDQERAGPVGYLTCASVGREDWPWEGPAGGAAAAAAAAAPVVAGGDAPPPSPRRRSRSRSPSPSATPKTYRSRSPIIDPRLRAIPSSPLPETSE</sequence>
<organism evidence="2 3">
    <name type="scientific">Glutinoglossum americanum</name>
    <dbReference type="NCBI Taxonomy" id="1670608"/>
    <lineage>
        <taxon>Eukaryota</taxon>
        <taxon>Fungi</taxon>
        <taxon>Dikarya</taxon>
        <taxon>Ascomycota</taxon>
        <taxon>Pezizomycotina</taxon>
        <taxon>Geoglossomycetes</taxon>
        <taxon>Geoglossales</taxon>
        <taxon>Geoglossaceae</taxon>
        <taxon>Glutinoglossum</taxon>
    </lineage>
</organism>
<dbReference type="EMBL" id="JAGHQL010000119">
    <property type="protein sequence ID" value="KAH0538193.1"/>
    <property type="molecule type" value="Genomic_DNA"/>
</dbReference>
<accession>A0A9P8I5X3</accession>
<dbReference type="OrthoDB" id="2129688at2759"/>
<comment type="caution">
    <text evidence="2">The sequence shown here is derived from an EMBL/GenBank/DDBJ whole genome shotgun (WGS) entry which is preliminary data.</text>
</comment>
<dbReference type="AlphaFoldDB" id="A0A9P8I5X3"/>
<proteinExistence type="predicted"/>
<evidence type="ECO:0000256" key="1">
    <source>
        <dbReference type="SAM" id="MobiDB-lite"/>
    </source>
</evidence>
<feature type="region of interest" description="Disordered" evidence="1">
    <location>
        <begin position="279"/>
        <end position="301"/>
    </location>
</feature>
<dbReference type="PANTHER" id="PTHR38119">
    <property type="entry name" value="BTB DOMAIN-CONTAINING PROTEIN-RELATED"/>
    <property type="match status" value="1"/>
</dbReference>
<name>A0A9P8I5X3_9PEZI</name>
<feature type="compositionally biased region" description="Low complexity" evidence="1">
    <location>
        <begin position="433"/>
        <end position="442"/>
    </location>
</feature>
<feature type="region of interest" description="Disordered" evidence="1">
    <location>
        <begin position="433"/>
        <end position="490"/>
    </location>
</feature>
<keyword evidence="3" id="KW-1185">Reference proteome</keyword>
<evidence type="ECO:0000313" key="3">
    <source>
        <dbReference type="Proteomes" id="UP000698800"/>
    </source>
</evidence>
<feature type="compositionally biased region" description="Low complexity" evidence="1">
    <location>
        <begin position="290"/>
        <end position="299"/>
    </location>
</feature>